<dbReference type="Proteomes" id="UP000008922">
    <property type="component" value="Chromosome"/>
</dbReference>
<dbReference type="GO" id="GO:0010411">
    <property type="term" value="P:xyloglucan metabolic process"/>
    <property type="evidence" value="ECO:0007669"/>
    <property type="project" value="TreeGrafter"/>
</dbReference>
<evidence type="ECO:0000256" key="1">
    <source>
        <dbReference type="SAM" id="MobiDB-lite"/>
    </source>
</evidence>
<evidence type="ECO:0000256" key="2">
    <source>
        <dbReference type="SAM" id="Phobius"/>
    </source>
</evidence>
<evidence type="ECO:0000313" key="4">
    <source>
        <dbReference type="Proteomes" id="UP000008922"/>
    </source>
</evidence>
<gene>
    <name evidence="3" type="ordered locus">ANT_29470</name>
</gene>
<proteinExistence type="predicted"/>
<accession>E8N226</accession>
<sequence>MPVGEEKTRKTATPARGDTQAPAEPVSEPAEDTNALKKCRCDRAALPKEASRRGEATSRRTGERETAALARGDTQAPARGAFLNPLRKWSWGSFSPSTWLIWLAGLMGFALLLSLPFPVRGQDESPFFYTYLPLISNEPPPQWVGPFGGYVVALETDPRDPNIVYAGTFGAGVYKSTDGGAHWFPAREGLTNLMINSLAVDTLNPATLYAGTYRNGVFKSTNGGMTWFPVNNGIAAGAIVYTLAIDPENSNRVYAGTRIYKDAAEPPWKGILYKSEDGGNSWRAVLENVGGSDQQDWVYSIALLPRDPNIILAATHEHGAYLSRDYGRTWSPANTGVDDLSGRAALFDPRYRNPSVAYMGTWHRTGFYKSTNDAMTWTLLSYPNVKVYGMAIDPQAPANLYAATFSNHGVLKSANGGQSWTVTGLTNELVYSVRVNPGNSALVYAGVVANGVYRSTDGAKNWSNASSGLAHLNTTGLAVVPGTPARWYAAVYGKGIFLSTDEGKTWTLVNSGLGNLNLRGLIAHPTNPNRLFALTEGGLYRLDVPASSWTKLTLIGEGMGLTGKDALPPLPVTPPDPLSLLTPEEAPSAQTRALPASPMLTLAFAPSSAGTAYLGTGGAGVYRSDDGGLTWSAAGLNGQSIVALAVHPANPQQVTAATSGGALYRSEDGGNTWTSLPVPGGSVYALAIPPAEPASLYAGTAAGVYRLNGGVWSALGLNGRAVYALWNDPAQTGRWIAAGQGGAFLSEDGGMTWLELEPQLRSLNVNALRADPANPHWMYFLTAESGILRRWVR</sequence>
<dbReference type="eggNOG" id="COG4447">
    <property type="taxonomic scope" value="Bacteria"/>
</dbReference>
<evidence type="ECO:0000313" key="3">
    <source>
        <dbReference type="EMBL" id="BAJ64973.1"/>
    </source>
</evidence>
<dbReference type="PANTHER" id="PTHR43739:SF5">
    <property type="entry name" value="EXO-ALPHA-SIALIDASE"/>
    <property type="match status" value="1"/>
</dbReference>
<feature type="region of interest" description="Disordered" evidence="1">
    <location>
        <begin position="1"/>
        <end position="73"/>
    </location>
</feature>
<dbReference type="HOGENOM" id="CLU_420264_0_0_0"/>
<dbReference type="OrthoDB" id="9801859at2"/>
<dbReference type="PANTHER" id="PTHR43739">
    <property type="entry name" value="XYLOGLUCANASE (EUROFUNG)"/>
    <property type="match status" value="1"/>
</dbReference>
<dbReference type="CDD" id="cd15482">
    <property type="entry name" value="Sialidase_non-viral"/>
    <property type="match status" value="3"/>
</dbReference>
<dbReference type="STRING" id="926569.ANT_29470"/>
<dbReference type="InParanoid" id="E8N226"/>
<dbReference type="AlphaFoldDB" id="E8N226"/>
<reference evidence="3 4" key="1">
    <citation type="submission" date="2010-12" db="EMBL/GenBank/DDBJ databases">
        <title>Whole genome sequence of Anaerolinea thermophila UNI-1.</title>
        <authorList>
            <person name="Narita-Yamada S."/>
            <person name="Kishi E."/>
            <person name="Watanabe Y."/>
            <person name="Takasaki K."/>
            <person name="Ankai A."/>
            <person name="Oguchi A."/>
            <person name="Fukui S."/>
            <person name="Takahashi M."/>
            <person name="Yashiro I."/>
            <person name="Hosoyama A."/>
            <person name="Sekiguchi Y."/>
            <person name="Hanada S."/>
            <person name="Fujita N."/>
        </authorList>
    </citation>
    <scope>NUCLEOTIDE SEQUENCE [LARGE SCALE GENOMIC DNA]</scope>
    <source>
        <strain evidence="4">DSM 14523 / JCM 11388 / NBRC 100420 / UNI-1</strain>
    </source>
</reference>
<name>E8N226_ANATU</name>
<dbReference type="KEGG" id="atm:ANT_29470"/>
<dbReference type="Gene3D" id="2.130.10.10">
    <property type="entry name" value="YVTN repeat-like/Quinoprotein amine dehydrogenase"/>
    <property type="match status" value="5"/>
</dbReference>
<keyword evidence="2" id="KW-0472">Membrane</keyword>
<keyword evidence="2" id="KW-1133">Transmembrane helix</keyword>
<feature type="transmembrane region" description="Helical" evidence="2">
    <location>
        <begin position="97"/>
        <end position="117"/>
    </location>
</feature>
<organism evidence="3 4">
    <name type="scientific">Anaerolinea thermophila (strain DSM 14523 / JCM 11388 / NBRC 100420 / UNI-1)</name>
    <dbReference type="NCBI Taxonomy" id="926569"/>
    <lineage>
        <taxon>Bacteria</taxon>
        <taxon>Bacillati</taxon>
        <taxon>Chloroflexota</taxon>
        <taxon>Anaerolineae</taxon>
        <taxon>Anaerolineales</taxon>
        <taxon>Anaerolineaceae</taxon>
        <taxon>Anaerolinea</taxon>
    </lineage>
</organism>
<keyword evidence="4" id="KW-1185">Reference proteome</keyword>
<dbReference type="EMBL" id="AP012029">
    <property type="protein sequence ID" value="BAJ64973.1"/>
    <property type="molecule type" value="Genomic_DNA"/>
</dbReference>
<dbReference type="SUPFAM" id="SSF110296">
    <property type="entry name" value="Oligoxyloglucan reducing end-specific cellobiohydrolase"/>
    <property type="match status" value="3"/>
</dbReference>
<feature type="compositionally biased region" description="Basic and acidic residues" evidence="1">
    <location>
        <begin position="39"/>
        <end position="66"/>
    </location>
</feature>
<dbReference type="InterPro" id="IPR052025">
    <property type="entry name" value="Xyloglucanase_GH74"/>
</dbReference>
<evidence type="ECO:0008006" key="5">
    <source>
        <dbReference type="Google" id="ProtNLM"/>
    </source>
</evidence>
<dbReference type="InterPro" id="IPR015943">
    <property type="entry name" value="WD40/YVTN_repeat-like_dom_sf"/>
</dbReference>
<protein>
    <recommendedName>
        <fullName evidence="5">Sortilin N-terminal domain-containing protein</fullName>
    </recommendedName>
</protein>
<keyword evidence="2" id="KW-0812">Transmembrane</keyword>